<dbReference type="PROSITE" id="PS50931">
    <property type="entry name" value="HTH_LYSR"/>
    <property type="match status" value="1"/>
</dbReference>
<dbReference type="SUPFAM" id="SSF53850">
    <property type="entry name" value="Periplasmic binding protein-like II"/>
    <property type="match status" value="1"/>
</dbReference>
<dbReference type="CDD" id="cd08411">
    <property type="entry name" value="PBP2_OxyR"/>
    <property type="match status" value="1"/>
</dbReference>
<dbReference type="Pfam" id="PF03466">
    <property type="entry name" value="LysR_substrate"/>
    <property type="match status" value="1"/>
</dbReference>
<dbReference type="InterPro" id="IPR036390">
    <property type="entry name" value="WH_DNA-bd_sf"/>
</dbReference>
<dbReference type="PRINTS" id="PR00039">
    <property type="entry name" value="HTHLYSR"/>
</dbReference>
<dbReference type="InterPro" id="IPR036388">
    <property type="entry name" value="WH-like_DNA-bd_sf"/>
</dbReference>
<dbReference type="FunFam" id="1.10.10.10:FF:000001">
    <property type="entry name" value="LysR family transcriptional regulator"/>
    <property type="match status" value="1"/>
</dbReference>
<dbReference type="GO" id="GO:0003700">
    <property type="term" value="F:DNA-binding transcription factor activity"/>
    <property type="evidence" value="ECO:0007669"/>
    <property type="project" value="InterPro"/>
</dbReference>
<dbReference type="InterPro" id="IPR005119">
    <property type="entry name" value="LysR_subst-bd"/>
</dbReference>
<evidence type="ECO:0000256" key="2">
    <source>
        <dbReference type="ARBA" id="ARBA00023015"/>
    </source>
</evidence>
<comment type="similarity">
    <text evidence="1">Belongs to the LysR transcriptional regulatory family.</text>
</comment>
<feature type="domain" description="HTH lysR-type" evidence="5">
    <location>
        <begin position="5"/>
        <end position="62"/>
    </location>
</feature>
<dbReference type="OrthoDB" id="9775392at2"/>
<dbReference type="Gene3D" id="3.40.190.10">
    <property type="entry name" value="Periplasmic binding protein-like II"/>
    <property type="match status" value="2"/>
</dbReference>
<sequence>MIHLPTLRQLQYFIAVLELRHFGRAAARMGVTQSTLSAGIQDLESRLGATLLERTKRSVMPTPLGERIAERAHQLIADAEELTRLAKWGDEPLCGPLKLGVIPTIGPFLLPRILPDIRQHYPQLQLILVEEQSSTLVEMLQGGRLDAAILAFPYPIGALHAEVFWQEDFLLALPKEHPLCDKAQVSATDLSPGDLLLLEEGHCMTDHALSACRLQGHGAEAAFQGASLYTLLQMVAGGLGVTFVPQMAVRDAQIGEKEIKLVSLQESGPHREIGMVWRSSSSRETDFQTLCTHFRQSLEQ</sequence>
<dbReference type="RefSeq" id="WP_085442523.1">
    <property type="nucleotide sequence ID" value="NZ_LVJN01000019.1"/>
</dbReference>
<evidence type="ECO:0000313" key="7">
    <source>
        <dbReference type="Proteomes" id="UP000194003"/>
    </source>
</evidence>
<evidence type="ECO:0000256" key="4">
    <source>
        <dbReference type="ARBA" id="ARBA00023163"/>
    </source>
</evidence>
<protein>
    <submittedName>
        <fullName evidence="6">Putative transcriptional regulator of oxidative stress</fullName>
    </submittedName>
</protein>
<dbReference type="SUPFAM" id="SSF46785">
    <property type="entry name" value="Winged helix' DNA-binding domain"/>
    <property type="match status" value="1"/>
</dbReference>
<dbReference type="PANTHER" id="PTHR30346">
    <property type="entry name" value="TRANSCRIPTIONAL DUAL REGULATOR HCAR-RELATED"/>
    <property type="match status" value="1"/>
</dbReference>
<organism evidence="6 7">
    <name type="scientific">Magnetofaba australis IT-1</name>
    <dbReference type="NCBI Taxonomy" id="1434232"/>
    <lineage>
        <taxon>Bacteria</taxon>
        <taxon>Pseudomonadati</taxon>
        <taxon>Pseudomonadota</taxon>
        <taxon>Magnetococcia</taxon>
        <taxon>Magnetococcales</taxon>
        <taxon>Magnetococcaceae</taxon>
        <taxon>Magnetofaba</taxon>
    </lineage>
</organism>
<evidence type="ECO:0000259" key="5">
    <source>
        <dbReference type="PROSITE" id="PS50931"/>
    </source>
</evidence>
<dbReference type="Pfam" id="PF00126">
    <property type="entry name" value="HTH_1"/>
    <property type="match status" value="1"/>
</dbReference>
<evidence type="ECO:0000256" key="3">
    <source>
        <dbReference type="ARBA" id="ARBA00023125"/>
    </source>
</evidence>
<keyword evidence="7" id="KW-1185">Reference proteome</keyword>
<keyword evidence="4" id="KW-0804">Transcription</keyword>
<keyword evidence="2" id="KW-0805">Transcription regulation</keyword>
<dbReference type="GO" id="GO:0003677">
    <property type="term" value="F:DNA binding"/>
    <property type="evidence" value="ECO:0007669"/>
    <property type="project" value="UniProtKB-KW"/>
</dbReference>
<dbReference type="GO" id="GO:0032993">
    <property type="term" value="C:protein-DNA complex"/>
    <property type="evidence" value="ECO:0007669"/>
    <property type="project" value="TreeGrafter"/>
</dbReference>
<name>A0A1Y2K7K4_9PROT</name>
<reference evidence="6 7" key="1">
    <citation type="journal article" date="2016" name="BMC Genomics">
        <title>Combined genomic and structural analyses of a cultured magnetotactic bacterium reveals its niche adaptation to a dynamic environment.</title>
        <authorList>
            <person name="Araujo A.C."/>
            <person name="Morillo V."/>
            <person name="Cypriano J."/>
            <person name="Teixeira L.C."/>
            <person name="Leao P."/>
            <person name="Lyra S."/>
            <person name="Almeida L.G."/>
            <person name="Bazylinski D.A."/>
            <person name="Vasconcellos A.T."/>
            <person name="Abreu F."/>
            <person name="Lins U."/>
        </authorList>
    </citation>
    <scope>NUCLEOTIDE SEQUENCE [LARGE SCALE GENOMIC DNA]</scope>
    <source>
        <strain evidence="6 7">IT-1</strain>
    </source>
</reference>
<proteinExistence type="inferred from homology"/>
<dbReference type="EMBL" id="LVJN01000019">
    <property type="protein sequence ID" value="OSM04441.1"/>
    <property type="molecule type" value="Genomic_DNA"/>
</dbReference>
<dbReference type="Gene3D" id="1.10.10.10">
    <property type="entry name" value="Winged helix-like DNA-binding domain superfamily/Winged helix DNA-binding domain"/>
    <property type="match status" value="1"/>
</dbReference>
<comment type="caution">
    <text evidence="6">The sequence shown here is derived from an EMBL/GenBank/DDBJ whole genome shotgun (WGS) entry which is preliminary data.</text>
</comment>
<dbReference type="InterPro" id="IPR000847">
    <property type="entry name" value="LysR_HTH_N"/>
</dbReference>
<gene>
    <name evidence="6" type="primary">oxyR</name>
    <name evidence="6" type="ORF">MAIT1_04353</name>
</gene>
<dbReference type="Proteomes" id="UP000194003">
    <property type="component" value="Unassembled WGS sequence"/>
</dbReference>
<accession>A0A1Y2K7K4</accession>
<evidence type="ECO:0000256" key="1">
    <source>
        <dbReference type="ARBA" id="ARBA00009437"/>
    </source>
</evidence>
<dbReference type="AlphaFoldDB" id="A0A1Y2K7K4"/>
<dbReference type="PANTHER" id="PTHR30346:SF10">
    <property type="entry name" value="TRANSCRIPTIONAL REGULATOR OF OXIDATIVE STRESS OXYR"/>
    <property type="match status" value="1"/>
</dbReference>
<keyword evidence="3" id="KW-0238">DNA-binding</keyword>
<evidence type="ECO:0000313" key="6">
    <source>
        <dbReference type="EMBL" id="OSM04441.1"/>
    </source>
</evidence>
<dbReference type="STRING" id="1434232.MAIT1_04353"/>